<dbReference type="SUPFAM" id="SSF54427">
    <property type="entry name" value="NTF2-like"/>
    <property type="match status" value="1"/>
</dbReference>
<accession>A0A383BBE8</accession>
<name>A0A383BBE8_9ZZZZ</name>
<proteinExistence type="predicted"/>
<dbReference type="Pfam" id="PF13577">
    <property type="entry name" value="SnoaL_4"/>
    <property type="match status" value="1"/>
</dbReference>
<feature type="non-terminal residue" evidence="2">
    <location>
        <position position="172"/>
    </location>
</feature>
<evidence type="ECO:0000313" key="2">
    <source>
        <dbReference type="EMBL" id="SVE17204.1"/>
    </source>
</evidence>
<organism evidence="2">
    <name type="scientific">marine metagenome</name>
    <dbReference type="NCBI Taxonomy" id="408172"/>
    <lineage>
        <taxon>unclassified sequences</taxon>
        <taxon>metagenomes</taxon>
        <taxon>ecological metagenomes</taxon>
    </lineage>
</organism>
<evidence type="ECO:0000259" key="1">
    <source>
        <dbReference type="Pfam" id="PF13577"/>
    </source>
</evidence>
<dbReference type="EMBL" id="UINC01198990">
    <property type="protein sequence ID" value="SVE17204.1"/>
    <property type="molecule type" value="Genomic_DNA"/>
</dbReference>
<dbReference type="Gene3D" id="3.10.450.50">
    <property type="match status" value="1"/>
</dbReference>
<feature type="domain" description="SnoaL-like" evidence="1">
    <location>
        <begin position="9"/>
        <end position="146"/>
    </location>
</feature>
<gene>
    <name evidence="2" type="ORF">METZ01_LOCUS470058</name>
</gene>
<dbReference type="InterPro" id="IPR032710">
    <property type="entry name" value="NTF2-like_dom_sf"/>
</dbReference>
<dbReference type="InterPro" id="IPR037401">
    <property type="entry name" value="SnoaL-like"/>
</dbReference>
<protein>
    <recommendedName>
        <fullName evidence="1">SnoaL-like domain-containing protein</fullName>
    </recommendedName>
</protein>
<reference evidence="2" key="1">
    <citation type="submission" date="2018-05" db="EMBL/GenBank/DDBJ databases">
        <authorList>
            <person name="Lanie J.A."/>
            <person name="Ng W.-L."/>
            <person name="Kazmierczak K.M."/>
            <person name="Andrzejewski T.M."/>
            <person name="Davidsen T.M."/>
            <person name="Wayne K.J."/>
            <person name="Tettelin H."/>
            <person name="Glass J.I."/>
            <person name="Rusch D."/>
            <person name="Podicherti R."/>
            <person name="Tsui H.-C.T."/>
            <person name="Winkler M.E."/>
        </authorList>
    </citation>
    <scope>NUCLEOTIDE SEQUENCE</scope>
</reference>
<dbReference type="AlphaFoldDB" id="A0A383BBE8"/>
<sequence>MAKVKSVEDLLAEQAVRKVVTCYSRGADRCDIDILKSAFHDDAGVRYGSYDGHYAVFCENVVAGHVAMNYTTHTVVNEYYEVDAASGTGVGEIYVLAFLSLSQAGDVMAVDNYKDSQSDGGYEYLVAGRYIDKYECRDGDWRISLRQYVIDWSRTSEYTGHDPNKVFEGLIY</sequence>